<accession>A0ACB8CX17</accession>
<keyword evidence="2" id="KW-1185">Reference proteome</keyword>
<dbReference type="Proteomes" id="UP000821865">
    <property type="component" value="Chromosome 4"/>
</dbReference>
<comment type="caution">
    <text evidence="1">The sequence shown here is derived from an EMBL/GenBank/DDBJ whole genome shotgun (WGS) entry which is preliminary data.</text>
</comment>
<proteinExistence type="predicted"/>
<evidence type="ECO:0000313" key="1">
    <source>
        <dbReference type="EMBL" id="KAH7953810.1"/>
    </source>
</evidence>
<name>A0ACB8CX17_DERSI</name>
<gene>
    <name evidence="1" type="ORF">HPB49_012669</name>
</gene>
<dbReference type="EMBL" id="CM023473">
    <property type="protein sequence ID" value="KAH7953810.1"/>
    <property type="molecule type" value="Genomic_DNA"/>
</dbReference>
<protein>
    <submittedName>
        <fullName evidence="1">Uncharacterized protein</fullName>
    </submittedName>
</protein>
<reference evidence="1" key="1">
    <citation type="submission" date="2020-05" db="EMBL/GenBank/DDBJ databases">
        <title>Large-scale comparative analyses of tick genomes elucidate their genetic diversity and vector capacities.</title>
        <authorList>
            <person name="Jia N."/>
            <person name="Wang J."/>
            <person name="Shi W."/>
            <person name="Du L."/>
            <person name="Sun Y."/>
            <person name="Zhan W."/>
            <person name="Jiang J."/>
            <person name="Wang Q."/>
            <person name="Zhang B."/>
            <person name="Ji P."/>
            <person name="Sakyi L.B."/>
            <person name="Cui X."/>
            <person name="Yuan T."/>
            <person name="Jiang B."/>
            <person name="Yang W."/>
            <person name="Lam T.T.-Y."/>
            <person name="Chang Q."/>
            <person name="Ding S."/>
            <person name="Wang X."/>
            <person name="Zhu J."/>
            <person name="Ruan X."/>
            <person name="Zhao L."/>
            <person name="Wei J."/>
            <person name="Que T."/>
            <person name="Du C."/>
            <person name="Cheng J."/>
            <person name="Dai P."/>
            <person name="Han X."/>
            <person name="Huang E."/>
            <person name="Gao Y."/>
            <person name="Liu J."/>
            <person name="Shao H."/>
            <person name="Ye R."/>
            <person name="Li L."/>
            <person name="Wei W."/>
            <person name="Wang X."/>
            <person name="Wang C."/>
            <person name="Yang T."/>
            <person name="Huo Q."/>
            <person name="Li W."/>
            <person name="Guo W."/>
            <person name="Chen H."/>
            <person name="Zhou L."/>
            <person name="Ni X."/>
            <person name="Tian J."/>
            <person name="Zhou Y."/>
            <person name="Sheng Y."/>
            <person name="Liu T."/>
            <person name="Pan Y."/>
            <person name="Xia L."/>
            <person name="Li J."/>
            <person name="Zhao F."/>
            <person name="Cao W."/>
        </authorList>
    </citation>
    <scope>NUCLEOTIDE SEQUENCE</scope>
    <source>
        <strain evidence="1">Dsil-2018</strain>
    </source>
</reference>
<sequence length="220" mass="24340">MNSADDQFDICLAAYKRQRIRAQRKASAVLQSLQDRAASGLSGQANGLPPRLINSVDGPPLDENASLKRMHVPPMVNCECNGFTVCALLNTSCPFSTMSEHTVRRLRLDDQVMAWKPSPQESSALHQHLFNLRTPVRGCVKYVDLEFGSWKQVYEFAVVEEPFPEVSLGIDFLRRSQCLINFETATLLVGGVRGVKVQLLNAKDITSQSMVALASMTSVL</sequence>
<evidence type="ECO:0000313" key="2">
    <source>
        <dbReference type="Proteomes" id="UP000821865"/>
    </source>
</evidence>
<organism evidence="1 2">
    <name type="scientific">Dermacentor silvarum</name>
    <name type="common">Tick</name>
    <dbReference type="NCBI Taxonomy" id="543639"/>
    <lineage>
        <taxon>Eukaryota</taxon>
        <taxon>Metazoa</taxon>
        <taxon>Ecdysozoa</taxon>
        <taxon>Arthropoda</taxon>
        <taxon>Chelicerata</taxon>
        <taxon>Arachnida</taxon>
        <taxon>Acari</taxon>
        <taxon>Parasitiformes</taxon>
        <taxon>Ixodida</taxon>
        <taxon>Ixodoidea</taxon>
        <taxon>Ixodidae</taxon>
        <taxon>Rhipicephalinae</taxon>
        <taxon>Dermacentor</taxon>
    </lineage>
</organism>